<name>Q0RM93_FRAAA</name>
<dbReference type="EMBL" id="CT573213">
    <property type="protein sequence ID" value="CAJ61359.1"/>
    <property type="molecule type" value="Genomic_DNA"/>
</dbReference>
<organism evidence="1 2">
    <name type="scientific">Frankia alni (strain DSM 45986 / CECT 9034 / ACN14a)</name>
    <dbReference type="NCBI Taxonomy" id="326424"/>
    <lineage>
        <taxon>Bacteria</taxon>
        <taxon>Bacillati</taxon>
        <taxon>Actinomycetota</taxon>
        <taxon>Actinomycetes</taxon>
        <taxon>Frankiales</taxon>
        <taxon>Frankiaceae</taxon>
        <taxon>Frankia</taxon>
    </lineage>
</organism>
<dbReference type="HOGENOM" id="CLU_2081347_0_0_11"/>
<reference evidence="1 2" key="1">
    <citation type="journal article" date="2007" name="Genome Res.">
        <title>Genome characteristics of facultatively symbiotic Frankia sp. strains reflect host range and host plant biogeography.</title>
        <authorList>
            <person name="Normand P."/>
            <person name="Lapierre P."/>
            <person name="Tisa L.S."/>
            <person name="Gogarten J.P."/>
            <person name="Alloisio N."/>
            <person name="Bagnarol E."/>
            <person name="Bassi C.A."/>
            <person name="Berry A.M."/>
            <person name="Bickhart D.M."/>
            <person name="Choisne N."/>
            <person name="Couloux A."/>
            <person name="Cournoyer B."/>
            <person name="Cruveiller S."/>
            <person name="Daubin V."/>
            <person name="Demange N."/>
            <person name="Francino M.P."/>
            <person name="Goltsman E."/>
            <person name="Huang Y."/>
            <person name="Kopp O.R."/>
            <person name="Labarre L."/>
            <person name="Lapidus A."/>
            <person name="Lavire C."/>
            <person name="Marechal J."/>
            <person name="Martinez M."/>
            <person name="Mastronunzio J.E."/>
            <person name="Mullin B.C."/>
            <person name="Niemann J."/>
            <person name="Pujic P."/>
            <person name="Rawnsley T."/>
            <person name="Rouy Z."/>
            <person name="Schenowitz C."/>
            <person name="Sellstedt A."/>
            <person name="Tavares F."/>
            <person name="Tomkins J.P."/>
            <person name="Vallenet D."/>
            <person name="Valverde C."/>
            <person name="Wall L.G."/>
            <person name="Wang Y."/>
            <person name="Medigue C."/>
            <person name="Benson D.R."/>
        </authorList>
    </citation>
    <scope>NUCLEOTIDE SEQUENCE [LARGE SCALE GENOMIC DNA]</scope>
    <source>
        <strain evidence="2">DSM 45986 / CECT 9034 / ACN14a</strain>
    </source>
</reference>
<evidence type="ECO:0000313" key="1">
    <source>
        <dbReference type="EMBL" id="CAJ61359.1"/>
    </source>
</evidence>
<accession>Q0RM93</accession>
<sequence length="117" mass="12486">MDSPPVVAGCALTRTGDQIAIRYASVGVERELRMPCAAWAGLADAVRAGTLDALDDRWVRWAGRNAVGFAALRGGQLHLIHGDQYPREYRLPASAWEAVTAAARGTESDPLMPAGVQ</sequence>
<keyword evidence="2" id="KW-1185">Reference proteome</keyword>
<dbReference type="AlphaFoldDB" id="Q0RM93"/>
<dbReference type="Proteomes" id="UP000000657">
    <property type="component" value="Chromosome"/>
</dbReference>
<protein>
    <submittedName>
        <fullName evidence="1">Uncharacterized protein</fullName>
    </submittedName>
</protein>
<proteinExistence type="predicted"/>
<gene>
    <name evidence="1" type="ordered locus">FRAAL2713</name>
</gene>
<dbReference type="KEGG" id="fal:FRAAL2713"/>
<dbReference type="STRING" id="326424.FRAAL2713"/>
<evidence type="ECO:0000313" key="2">
    <source>
        <dbReference type="Proteomes" id="UP000000657"/>
    </source>
</evidence>
<dbReference type="RefSeq" id="WP_011603867.1">
    <property type="nucleotide sequence ID" value="NC_008278.1"/>
</dbReference>
<dbReference type="OrthoDB" id="9879668at2"/>